<dbReference type="Proteomes" id="UP000095662">
    <property type="component" value="Unassembled WGS sequence"/>
</dbReference>
<dbReference type="PANTHER" id="PTHR10887:SF530">
    <property type="entry name" value="SUPERFAMILY I DNA HELICASES"/>
    <property type="match status" value="1"/>
</dbReference>
<dbReference type="Pfam" id="PF13195">
    <property type="entry name" value="DUF4011"/>
    <property type="match status" value="1"/>
</dbReference>
<dbReference type="GO" id="GO:0004386">
    <property type="term" value="F:helicase activity"/>
    <property type="evidence" value="ECO:0007669"/>
    <property type="project" value="UniProtKB-KW"/>
</dbReference>
<proteinExistence type="predicted"/>
<protein>
    <submittedName>
        <fullName evidence="5">Putative DNA helicase</fullName>
    </submittedName>
</protein>
<accession>A0A175A5R7</accession>
<dbReference type="EMBL" id="CZBY01000025">
    <property type="protein sequence ID" value="CUQ91636.1"/>
    <property type="molecule type" value="Genomic_DNA"/>
</dbReference>
<dbReference type="SUPFAM" id="SSF52540">
    <property type="entry name" value="P-loop containing nucleoside triphosphate hydrolases"/>
    <property type="match status" value="2"/>
</dbReference>
<feature type="domain" description="DNA2/NAM7 helicase helicase" evidence="2">
    <location>
        <begin position="666"/>
        <end position="828"/>
    </location>
</feature>
<keyword evidence="5" id="KW-0067">ATP-binding</keyword>
<evidence type="ECO:0000259" key="1">
    <source>
        <dbReference type="Pfam" id="PF11784"/>
    </source>
</evidence>
<dbReference type="Gene3D" id="3.40.50.300">
    <property type="entry name" value="P-loop containing nucleotide triphosphate hydrolases"/>
    <property type="match status" value="3"/>
</dbReference>
<evidence type="ECO:0000313" key="5">
    <source>
        <dbReference type="EMBL" id="CUQ91636.1"/>
    </source>
</evidence>
<dbReference type="Pfam" id="PF11784">
    <property type="entry name" value="DUF3320"/>
    <property type="match status" value="1"/>
</dbReference>
<dbReference type="InterPro" id="IPR047187">
    <property type="entry name" value="SF1_C_Upf1"/>
</dbReference>
<gene>
    <name evidence="5" type="ORF">ERS852540_02372</name>
</gene>
<reference evidence="5 6" key="1">
    <citation type="submission" date="2015-09" db="EMBL/GenBank/DDBJ databases">
        <authorList>
            <consortium name="Pathogen Informatics"/>
        </authorList>
    </citation>
    <scope>NUCLEOTIDE SEQUENCE [LARGE SCALE GENOMIC DNA]</scope>
    <source>
        <strain evidence="5 6">2789STDY5834928</strain>
    </source>
</reference>
<evidence type="ECO:0000259" key="3">
    <source>
        <dbReference type="Pfam" id="PF13087"/>
    </source>
</evidence>
<dbReference type="InterPro" id="IPR021754">
    <property type="entry name" value="DUF3320"/>
</dbReference>
<dbReference type="InterPro" id="IPR041677">
    <property type="entry name" value="DNA2/NAM7_AAA_11"/>
</dbReference>
<evidence type="ECO:0000259" key="4">
    <source>
        <dbReference type="Pfam" id="PF18741"/>
    </source>
</evidence>
<keyword evidence="5" id="KW-0378">Hydrolase</keyword>
<keyword evidence="5" id="KW-0347">Helicase</keyword>
<dbReference type="Pfam" id="PF18741">
    <property type="entry name" value="MTES_1575"/>
    <property type="match status" value="1"/>
</dbReference>
<name>A0A175A5R7_9FIRM</name>
<dbReference type="FunFam" id="3.40.50.300:FF:002063">
    <property type="entry name" value="DNA helicase related protein"/>
    <property type="match status" value="1"/>
</dbReference>
<dbReference type="PANTHER" id="PTHR10887">
    <property type="entry name" value="DNA2/NAM7 HELICASE FAMILY"/>
    <property type="match status" value="1"/>
</dbReference>
<dbReference type="InterPro" id="IPR027417">
    <property type="entry name" value="P-loop_NTPase"/>
</dbReference>
<sequence>MGAVLTLGCDMIPKINFAMQQNYIPFIRNLTVSNEGDEDISDVRLTIAFDPAFAKTFTYDISCVPSGKSVEISPLRIILSTEMLFSLTEAVSGTVSFSLSKDEKELYQKDIPVQLLAFNEWSGLAFDPELIAAFVTPNHPEIAKVISEASVYLKKWADTTAFSAYQRQNPNFVKQQMAALYAALCARRIAYNMPPASFEYIGQKIRLANTVLEQKQGTCLDLAVLYASCLEAVGLNPIIIFIEGHAFCGCHLEEETFADCATDDVSAIEKRIAAGAEELLLVECTDMTKENVDFDKSLKHGRDHMNTPGSFICAVDIARTRGSGIRPIPLRLEQALTAENTESDGTRRIRMSAPSELDMSLYGKVAQGSNEPMTKQKIWERKLLDFSLRNSLLNFRINKSTVEIMVSDLSLLEDKLSDGTDFRILEAPSEWTVSMRDAKTFEIETDKDLVRNIAEQELKNKRIRTFMDAVELEESLKKLYRAAKVSMEENGSNTLFLSLGMLRWFESEMSEKARYAPLVLIPIDIVRNVRDKGYIIRSRQEDAQINVTMIEYLRQDHGIEINGLDPLPEDEHGIDLPLVFNTVRQAIMGKKTWNIIEHSFIGLFSFGQFVMWNDIRNRSDELKSNKVVSCLMEGATSDALTGDFIADTDIDSKISLTDIAVPVDADSSQLSAVVAASAGRSFVLHGPPGTGKSQTITNMIANALYHGKSVLFVAEKMAALSVVQKRLANIGLDPFCLELHSNKTSKSVVLAELNKSLETARVKSPEQHAAVAQKLAQEKAKLNFVIEALHEKRNFGESLYTAIERYEQCMAEKGKISIGRDVLQNADEGTIARFEEIISEYVVAISEIGVYAQHPLIRYGGCEYSTEMRDSLKNGLDGLAEEYGGADEALNLIAAAVGLDGNISREKQSAVSGLIDACGEDAPVINEILGTADFDAVVSKLKTLCETGKAYNALCAEIENGFDKAVLSYPAQSARVKWKQAEAKWFLPKLIGQNRLYKELKVYSKNPVAFKKSDVCPLYDRLIELSEKSEQMGQIIPTLNITGGILSGMATDWDMLSRAVHKTEAVYGAVASDRFSDSEKQHIMNVFVKCSPQEIAGCAKNLEAVRSYTEKSDRLAELYSVNTEFEESADWLTSVNSVFKAISDNISLVKSKAAFNLADKRLCDAGLAAVSRAYKNGTVSADNIRAAYHCELYYQLALMTIAADKRLASFNGKQYDALIDEYRRTIKEYQRLTMQELAARLSANIPVSDGTSAASSEMGILKKAIKNNGRMMPLRKLFDQIPTLLRRLCPCMLMSPISVAQYIDPSFPKFDLVIFDEASQLPTSEAVGTIARGENVVIVGDPKQLPPTSFFTSNRIDEDNSELEDLESLLDDCLAISMPQMYLKWHYRSRHESLIAYSNMKYYDNKLYTFPSPNDLISQVRLIRPEGFYDKGKTKQNKAEAEAIVNEIIRRLSDEKLRNDSIGVVTFSSVQQNLIDDMLVDAFAKNPDIADFDAKCDEPVFIKNLENVQGDERDVILFSVGYGPDENGKVSMNFGPLNRDGGWRRLNVAISRARKEMIVYSVLRPEQIDLTRTRSEGVAGLKGFLEFATRGTNVIAGRTDMFAKADDSLVSEIANGIETLGYKTRCNIGCSQFRMDIGIIDPENPETYILGIMLDGENCHRSATARDRFAVQPGVLEGLGWSVMRVWTLDWLDDSNGVLQHIKQAVENAQHPQEKPVGEVKTKQAPVFETVEKTPVPNKATLYETADIAPVGTPEQFYLPETVPVIQSLAVLILSAEAPISRNALVHKLIGAWGITRSGDRTDKVLADVFRMIDKRITIDENNAFFWLGKQNPDTYDIYRPADIQGNKRELTEIPSEEIISAMTEVLSEQIGLSRADLIRETAKKFGYTRLGTVMTSTVEFAVDKAVSGGKIKNNGDKYTL</sequence>
<dbReference type="STRING" id="39492.ERS852540_02372"/>
<dbReference type="InterPro" id="IPR041679">
    <property type="entry name" value="DNA2/NAM7-like_C"/>
</dbReference>
<dbReference type="CDD" id="cd18808">
    <property type="entry name" value="SF1_C_Upf1"/>
    <property type="match status" value="1"/>
</dbReference>
<evidence type="ECO:0000259" key="2">
    <source>
        <dbReference type="Pfam" id="PF13086"/>
    </source>
</evidence>
<dbReference type="Pfam" id="PF13086">
    <property type="entry name" value="AAA_11"/>
    <property type="match status" value="2"/>
</dbReference>
<keyword evidence="5" id="KW-0547">Nucleotide-binding</keyword>
<feature type="domain" description="DUF3320" evidence="1">
    <location>
        <begin position="1756"/>
        <end position="1801"/>
    </location>
</feature>
<dbReference type="OrthoDB" id="9757917at2"/>
<dbReference type="Gene3D" id="3.10.620.30">
    <property type="match status" value="1"/>
</dbReference>
<feature type="domain" description="DNA2/NAM7 helicase helicase" evidence="2">
    <location>
        <begin position="1309"/>
        <end position="1349"/>
    </location>
</feature>
<feature type="domain" description="Restriction endonuclease type II-like" evidence="4">
    <location>
        <begin position="1612"/>
        <end position="1705"/>
    </location>
</feature>
<feature type="domain" description="DNA2/NAM7 helicase-like C-terminal" evidence="3">
    <location>
        <begin position="1369"/>
        <end position="1559"/>
    </location>
</feature>
<organism evidence="5 6">
    <name type="scientific">[Eubacterium] siraeum</name>
    <dbReference type="NCBI Taxonomy" id="39492"/>
    <lineage>
        <taxon>Bacteria</taxon>
        <taxon>Bacillati</taxon>
        <taxon>Bacillota</taxon>
        <taxon>Clostridia</taxon>
        <taxon>Eubacteriales</taxon>
        <taxon>Oscillospiraceae</taxon>
        <taxon>Oscillospiraceae incertae sedis</taxon>
    </lineage>
</organism>
<dbReference type="InterPro" id="IPR025103">
    <property type="entry name" value="DUF4011"/>
</dbReference>
<dbReference type="InterPro" id="IPR049468">
    <property type="entry name" value="Restrct_endonuc-II-like_dom"/>
</dbReference>
<dbReference type="Pfam" id="PF13087">
    <property type="entry name" value="AAA_12"/>
    <property type="match status" value="1"/>
</dbReference>
<dbReference type="InterPro" id="IPR045055">
    <property type="entry name" value="DNA2/NAM7-like"/>
</dbReference>
<evidence type="ECO:0000313" key="6">
    <source>
        <dbReference type="Proteomes" id="UP000095662"/>
    </source>
</evidence>